<gene>
    <name evidence="2" type="ORF">F2P81_019785</name>
</gene>
<reference evidence="2 3" key="1">
    <citation type="submission" date="2019-06" db="EMBL/GenBank/DDBJ databases">
        <title>Draft genomes of female and male turbot (Scophthalmus maximus).</title>
        <authorList>
            <person name="Xu H."/>
            <person name="Xu X.-W."/>
            <person name="Shao C."/>
            <person name="Chen S."/>
        </authorList>
    </citation>
    <scope>NUCLEOTIDE SEQUENCE [LARGE SCALE GENOMIC DNA]</scope>
    <source>
        <strain evidence="2">Ysfricsl-2016a</strain>
        <tissue evidence="2">Blood</tissue>
    </source>
</reference>
<evidence type="ECO:0000313" key="3">
    <source>
        <dbReference type="Proteomes" id="UP000438429"/>
    </source>
</evidence>
<accession>A0A6A4S8S6</accession>
<sequence length="122" mass="13144">MSGTRGSSGFGSHSKEHMDNKTERKGKIGSEISPAEHEAGGSLCKSFNSCTQNKDFSVTATAPLRCVTHSDTRTEPDGTPTLVRLATDRRRSTDQNQARMKTCRKSARNATQLTDASAQLVG</sequence>
<feature type="compositionally biased region" description="Basic and acidic residues" evidence="1">
    <location>
        <begin position="13"/>
        <end position="39"/>
    </location>
</feature>
<dbReference type="EMBL" id="VEVO01000018">
    <property type="protein sequence ID" value="KAF0027044.1"/>
    <property type="molecule type" value="Genomic_DNA"/>
</dbReference>
<evidence type="ECO:0000256" key="1">
    <source>
        <dbReference type="SAM" id="MobiDB-lite"/>
    </source>
</evidence>
<comment type="caution">
    <text evidence="2">The sequence shown here is derived from an EMBL/GenBank/DDBJ whole genome shotgun (WGS) entry which is preliminary data.</text>
</comment>
<feature type="region of interest" description="Disordered" evidence="1">
    <location>
        <begin position="1"/>
        <end position="44"/>
    </location>
</feature>
<dbReference type="AlphaFoldDB" id="A0A6A4S8S6"/>
<dbReference type="Proteomes" id="UP000438429">
    <property type="component" value="Unassembled WGS sequence"/>
</dbReference>
<feature type="compositionally biased region" description="Polar residues" evidence="1">
    <location>
        <begin position="1"/>
        <end position="11"/>
    </location>
</feature>
<organism evidence="2 3">
    <name type="scientific">Scophthalmus maximus</name>
    <name type="common">Turbot</name>
    <name type="synonym">Psetta maxima</name>
    <dbReference type="NCBI Taxonomy" id="52904"/>
    <lineage>
        <taxon>Eukaryota</taxon>
        <taxon>Metazoa</taxon>
        <taxon>Chordata</taxon>
        <taxon>Craniata</taxon>
        <taxon>Vertebrata</taxon>
        <taxon>Euteleostomi</taxon>
        <taxon>Actinopterygii</taxon>
        <taxon>Neopterygii</taxon>
        <taxon>Teleostei</taxon>
        <taxon>Neoteleostei</taxon>
        <taxon>Acanthomorphata</taxon>
        <taxon>Carangaria</taxon>
        <taxon>Pleuronectiformes</taxon>
        <taxon>Pleuronectoidei</taxon>
        <taxon>Scophthalmidae</taxon>
        <taxon>Scophthalmus</taxon>
    </lineage>
</organism>
<protein>
    <submittedName>
        <fullName evidence="2">Uncharacterized protein</fullName>
    </submittedName>
</protein>
<name>A0A6A4S8S6_SCOMX</name>
<evidence type="ECO:0000313" key="2">
    <source>
        <dbReference type="EMBL" id="KAF0027044.1"/>
    </source>
</evidence>
<feature type="region of interest" description="Disordered" evidence="1">
    <location>
        <begin position="88"/>
        <end position="122"/>
    </location>
</feature>
<proteinExistence type="predicted"/>
<feature type="compositionally biased region" description="Polar residues" evidence="1">
    <location>
        <begin position="108"/>
        <end position="122"/>
    </location>
</feature>